<keyword evidence="1" id="KW-0812">Transmembrane</keyword>
<proteinExistence type="predicted"/>
<keyword evidence="3" id="KW-1185">Reference proteome</keyword>
<organism evidence="2 3">
    <name type="scientific">Meripilus lineatus</name>
    <dbReference type="NCBI Taxonomy" id="2056292"/>
    <lineage>
        <taxon>Eukaryota</taxon>
        <taxon>Fungi</taxon>
        <taxon>Dikarya</taxon>
        <taxon>Basidiomycota</taxon>
        <taxon>Agaricomycotina</taxon>
        <taxon>Agaricomycetes</taxon>
        <taxon>Polyporales</taxon>
        <taxon>Meripilaceae</taxon>
        <taxon>Meripilus</taxon>
    </lineage>
</organism>
<dbReference type="GO" id="GO:0004713">
    <property type="term" value="F:protein tyrosine kinase activity"/>
    <property type="evidence" value="ECO:0007669"/>
    <property type="project" value="TreeGrafter"/>
</dbReference>
<evidence type="ECO:0000313" key="2">
    <source>
        <dbReference type="EMBL" id="KAJ3473958.1"/>
    </source>
</evidence>
<evidence type="ECO:0000256" key="1">
    <source>
        <dbReference type="SAM" id="Phobius"/>
    </source>
</evidence>
<dbReference type="GO" id="GO:0005886">
    <property type="term" value="C:plasma membrane"/>
    <property type="evidence" value="ECO:0007669"/>
    <property type="project" value="TreeGrafter"/>
</dbReference>
<evidence type="ECO:0000313" key="3">
    <source>
        <dbReference type="Proteomes" id="UP001212997"/>
    </source>
</evidence>
<dbReference type="Proteomes" id="UP001212997">
    <property type="component" value="Unassembled WGS sequence"/>
</dbReference>
<name>A0AAD5YC47_9APHY</name>
<dbReference type="AlphaFoldDB" id="A0AAD5YC47"/>
<accession>A0AAD5YC47</accession>
<dbReference type="EMBL" id="JANAWD010001195">
    <property type="protein sequence ID" value="KAJ3473958.1"/>
    <property type="molecule type" value="Genomic_DNA"/>
</dbReference>
<dbReference type="PANTHER" id="PTHR32309:SF13">
    <property type="entry name" value="FERRIC ENTEROBACTIN TRANSPORT PROTEIN FEPE"/>
    <property type="match status" value="1"/>
</dbReference>
<gene>
    <name evidence="2" type="ORF">NLI96_g12727</name>
</gene>
<protein>
    <submittedName>
        <fullName evidence="2">Uncharacterized protein</fullName>
    </submittedName>
</protein>
<sequence length="171" mass="18577">MNERAAADTVQFAQRQVNAAAEKAKDAAAALAAFRNSHTVFDPDRQSALQLQQVPVLKASIDTLQKQIKVATGGVTGGQDSLSQKATGYARLQLDSQFADKQLASAMAALENARSEAERKQLYLERLVEPNRPDIAIEPKRIRGILTAFIVGLVVWGALSLLLASVREHRD</sequence>
<keyword evidence="1" id="KW-1133">Transmembrane helix</keyword>
<comment type="caution">
    <text evidence="2">The sequence shown here is derived from an EMBL/GenBank/DDBJ whole genome shotgun (WGS) entry which is preliminary data.</text>
</comment>
<feature type="transmembrane region" description="Helical" evidence="1">
    <location>
        <begin position="145"/>
        <end position="166"/>
    </location>
</feature>
<reference evidence="2" key="1">
    <citation type="submission" date="2022-07" db="EMBL/GenBank/DDBJ databases">
        <title>Genome Sequence of Physisporinus lineatus.</title>
        <authorList>
            <person name="Buettner E."/>
        </authorList>
    </citation>
    <scope>NUCLEOTIDE SEQUENCE</scope>
    <source>
        <strain evidence="2">VT162</strain>
    </source>
</reference>
<dbReference type="PANTHER" id="PTHR32309">
    <property type="entry name" value="TYROSINE-PROTEIN KINASE"/>
    <property type="match status" value="1"/>
</dbReference>
<keyword evidence="1" id="KW-0472">Membrane</keyword>
<dbReference type="InterPro" id="IPR050445">
    <property type="entry name" value="Bact_polysacc_biosynth/exp"/>
</dbReference>